<protein>
    <submittedName>
        <fullName evidence="3">Double-stranded RNA-binding protein</fullName>
    </submittedName>
</protein>
<dbReference type="EMBL" id="MDYX01000047">
    <property type="protein sequence ID" value="KAF9630976.1"/>
    <property type="molecule type" value="Genomic_DNA"/>
</dbReference>
<dbReference type="Proteomes" id="UP000627934">
    <property type="component" value="Unassembled WGS sequence"/>
</dbReference>
<dbReference type="Gene3D" id="3.30.160.20">
    <property type="match status" value="1"/>
</dbReference>
<proteinExistence type="predicted"/>
<dbReference type="PROSITE" id="PS50137">
    <property type="entry name" value="DS_RBD"/>
    <property type="match status" value="1"/>
</dbReference>
<gene>
    <name evidence="3" type="ORF">BFW01_g1848</name>
</gene>
<accession>A0A8H7IT00</accession>
<dbReference type="AlphaFoldDB" id="A0A8H7IT00"/>
<feature type="domain" description="DRBM" evidence="2">
    <location>
        <begin position="121"/>
        <end position="190"/>
    </location>
</feature>
<sequence length="322" mass="35603">MSMSNSSQLQFQIGEIWSSEAVSNFSNLCIKNAASSTFNFEQTREMPPGWAVSLTFGFMTLSGEGEKFSINLPGPFYSKKEAKAAAAGEGLKILTEAVTKRNRECISKEMESNSDDTANEDWISLLGEYCQRRRKRMPMFQEFGLGSSHSMEVTIQDRPDEPFGCRNNLFSSKKAAKMHAAREAVMWLREIGQMSRKSRSSVDTTAVQAGTIQLGSGNSVAGNVTKAGQSPSDTRDTGLEAWLDMRDQDGPSLGDQIMGMWSGAAYFRNDPAVALPSEPVGEIKMIFGKKKARQEISRGVITRLLELLAKRQEEFEIARGDF</sequence>
<evidence type="ECO:0000313" key="3">
    <source>
        <dbReference type="EMBL" id="KAF9630976.1"/>
    </source>
</evidence>
<dbReference type="InterPro" id="IPR014720">
    <property type="entry name" value="dsRBD_dom"/>
</dbReference>
<evidence type="ECO:0000256" key="1">
    <source>
        <dbReference type="PROSITE-ProRule" id="PRU00266"/>
    </source>
</evidence>
<reference evidence="3" key="1">
    <citation type="submission" date="2016-08" db="EMBL/GenBank/DDBJ databases">
        <authorList>
            <person name="Yan J."/>
        </authorList>
    </citation>
    <scope>NUCLEOTIDE SEQUENCE</scope>
    <source>
        <strain evidence="3">CSS-01s</strain>
    </source>
</reference>
<reference evidence="3" key="2">
    <citation type="journal article" date="2018" name="DNA Res.">
        <title>Comparative genome and transcriptome analyses reveal adaptations to opportunistic infections in woody plant degrading pathogens of Botryosphaeriaceae.</title>
        <authorList>
            <person name="Yan J.Y."/>
            <person name="Zhao W.S."/>
            <person name="Chen Z."/>
            <person name="Xing Q.K."/>
            <person name="Zhang W."/>
            <person name="Chethana K.W.T."/>
            <person name="Xue M.F."/>
            <person name="Xu J.P."/>
            <person name="Phillips A.J.L."/>
            <person name="Wang Y."/>
            <person name="Liu J.H."/>
            <person name="Liu M."/>
            <person name="Zhou Y."/>
            <person name="Jayawardena R.S."/>
            <person name="Manawasinghe I.S."/>
            <person name="Huang J.B."/>
            <person name="Qiao G.H."/>
            <person name="Fu C.Y."/>
            <person name="Guo F.F."/>
            <person name="Dissanayake A.J."/>
            <person name="Peng Y.L."/>
            <person name="Hyde K.D."/>
            <person name="Li X.H."/>
        </authorList>
    </citation>
    <scope>NUCLEOTIDE SEQUENCE</scope>
    <source>
        <strain evidence="3">CSS-01s</strain>
    </source>
</reference>
<evidence type="ECO:0000313" key="4">
    <source>
        <dbReference type="Proteomes" id="UP000627934"/>
    </source>
</evidence>
<dbReference type="SUPFAM" id="SSF54768">
    <property type="entry name" value="dsRNA-binding domain-like"/>
    <property type="match status" value="1"/>
</dbReference>
<keyword evidence="1" id="KW-0694">RNA-binding</keyword>
<name>A0A8H7IT00_9PEZI</name>
<dbReference type="GO" id="GO:0003723">
    <property type="term" value="F:RNA binding"/>
    <property type="evidence" value="ECO:0007669"/>
    <property type="project" value="UniProtKB-UniRule"/>
</dbReference>
<comment type="caution">
    <text evidence="3">The sequence shown here is derived from an EMBL/GenBank/DDBJ whole genome shotgun (WGS) entry which is preliminary data.</text>
</comment>
<organism evidence="3 4">
    <name type="scientific">Lasiodiplodia theobromae</name>
    <dbReference type="NCBI Taxonomy" id="45133"/>
    <lineage>
        <taxon>Eukaryota</taxon>
        <taxon>Fungi</taxon>
        <taxon>Dikarya</taxon>
        <taxon>Ascomycota</taxon>
        <taxon>Pezizomycotina</taxon>
        <taxon>Dothideomycetes</taxon>
        <taxon>Dothideomycetes incertae sedis</taxon>
        <taxon>Botryosphaeriales</taxon>
        <taxon>Botryosphaeriaceae</taxon>
        <taxon>Lasiodiplodia</taxon>
    </lineage>
</organism>
<evidence type="ECO:0000259" key="2">
    <source>
        <dbReference type="PROSITE" id="PS50137"/>
    </source>
</evidence>